<dbReference type="Proteomes" id="UP000011087">
    <property type="component" value="Unassembled WGS sequence"/>
</dbReference>
<keyword evidence="3" id="KW-1185">Reference proteome</keyword>
<dbReference type="RefSeq" id="XP_005831101.1">
    <property type="nucleotide sequence ID" value="XM_005831044.1"/>
</dbReference>
<dbReference type="AlphaFoldDB" id="L1J6H5"/>
<accession>L1J6H5</accession>
<dbReference type="HOGENOM" id="CLU_1231872_0_0_1"/>
<organism evidence="1">
    <name type="scientific">Guillardia theta (strain CCMP2712)</name>
    <name type="common">Cryptophyte</name>
    <dbReference type="NCBI Taxonomy" id="905079"/>
    <lineage>
        <taxon>Eukaryota</taxon>
        <taxon>Cryptophyceae</taxon>
        <taxon>Pyrenomonadales</taxon>
        <taxon>Geminigeraceae</taxon>
        <taxon>Guillardia</taxon>
    </lineage>
</organism>
<evidence type="ECO:0000313" key="3">
    <source>
        <dbReference type="Proteomes" id="UP000011087"/>
    </source>
</evidence>
<name>L1J6H5_GUITC</name>
<reference evidence="1 3" key="1">
    <citation type="journal article" date="2012" name="Nature">
        <title>Algal genomes reveal evolutionary mosaicism and the fate of nucleomorphs.</title>
        <authorList>
            <consortium name="DOE Joint Genome Institute"/>
            <person name="Curtis B.A."/>
            <person name="Tanifuji G."/>
            <person name="Burki F."/>
            <person name="Gruber A."/>
            <person name="Irimia M."/>
            <person name="Maruyama S."/>
            <person name="Arias M.C."/>
            <person name="Ball S.G."/>
            <person name="Gile G.H."/>
            <person name="Hirakawa Y."/>
            <person name="Hopkins J.F."/>
            <person name="Kuo A."/>
            <person name="Rensing S.A."/>
            <person name="Schmutz J."/>
            <person name="Symeonidi A."/>
            <person name="Elias M."/>
            <person name="Eveleigh R.J."/>
            <person name="Herman E.K."/>
            <person name="Klute M.J."/>
            <person name="Nakayama T."/>
            <person name="Obornik M."/>
            <person name="Reyes-Prieto A."/>
            <person name="Armbrust E.V."/>
            <person name="Aves S.J."/>
            <person name="Beiko R.G."/>
            <person name="Coutinho P."/>
            <person name="Dacks J.B."/>
            <person name="Durnford D.G."/>
            <person name="Fast N.M."/>
            <person name="Green B.R."/>
            <person name="Grisdale C.J."/>
            <person name="Hempel F."/>
            <person name="Henrissat B."/>
            <person name="Hoppner M.P."/>
            <person name="Ishida K."/>
            <person name="Kim E."/>
            <person name="Koreny L."/>
            <person name="Kroth P.G."/>
            <person name="Liu Y."/>
            <person name="Malik S.B."/>
            <person name="Maier U.G."/>
            <person name="McRose D."/>
            <person name="Mock T."/>
            <person name="Neilson J.A."/>
            <person name="Onodera N.T."/>
            <person name="Poole A.M."/>
            <person name="Pritham E.J."/>
            <person name="Richards T.A."/>
            <person name="Rocap G."/>
            <person name="Roy S.W."/>
            <person name="Sarai C."/>
            <person name="Schaack S."/>
            <person name="Shirato S."/>
            <person name="Slamovits C.H."/>
            <person name="Spencer D.F."/>
            <person name="Suzuki S."/>
            <person name="Worden A.Z."/>
            <person name="Zauner S."/>
            <person name="Barry K."/>
            <person name="Bell C."/>
            <person name="Bharti A.K."/>
            <person name="Crow J.A."/>
            <person name="Grimwood J."/>
            <person name="Kramer R."/>
            <person name="Lindquist E."/>
            <person name="Lucas S."/>
            <person name="Salamov A."/>
            <person name="McFadden G.I."/>
            <person name="Lane C.E."/>
            <person name="Keeling P.J."/>
            <person name="Gray M.W."/>
            <person name="Grigoriev I.V."/>
            <person name="Archibald J.M."/>
        </authorList>
    </citation>
    <scope>NUCLEOTIDE SEQUENCE</scope>
    <source>
        <strain evidence="1 3">CCMP2712</strain>
    </source>
</reference>
<proteinExistence type="predicted"/>
<dbReference type="PaxDb" id="55529-EKX44121"/>
<sequence length="225" mass="24973">MDAAFQPSVNSVSDDVDILQQRIQLYLRSDGPYNVQECLEYKRLMLAIIKHRRQGTDPPDRCFLDNLGLIVQEGTSYTLYVQAPIIEKHETKRHLYDDSDTNKRDILLSGMICAKVLQQNKRAFKASSKAVFWAGPCSLVCDKPANDAFVFKGKVSDVCLQDVQIMKVMRFATPPSEIKNKQEVGDVIKDIHVGTVSLATATWHSDGSASLTPGGLGVTHCSTVK</sequence>
<gene>
    <name evidence="1" type="ORF">GUITHDRAFT_109904</name>
</gene>
<reference evidence="3" key="2">
    <citation type="submission" date="2012-11" db="EMBL/GenBank/DDBJ databases">
        <authorList>
            <person name="Kuo A."/>
            <person name="Curtis B.A."/>
            <person name="Tanifuji G."/>
            <person name="Burki F."/>
            <person name="Gruber A."/>
            <person name="Irimia M."/>
            <person name="Maruyama S."/>
            <person name="Arias M.C."/>
            <person name="Ball S.G."/>
            <person name="Gile G.H."/>
            <person name="Hirakawa Y."/>
            <person name="Hopkins J.F."/>
            <person name="Rensing S.A."/>
            <person name="Schmutz J."/>
            <person name="Symeonidi A."/>
            <person name="Elias M."/>
            <person name="Eveleigh R.J."/>
            <person name="Herman E.K."/>
            <person name="Klute M.J."/>
            <person name="Nakayama T."/>
            <person name="Obornik M."/>
            <person name="Reyes-Prieto A."/>
            <person name="Armbrust E.V."/>
            <person name="Aves S.J."/>
            <person name="Beiko R.G."/>
            <person name="Coutinho P."/>
            <person name="Dacks J.B."/>
            <person name="Durnford D.G."/>
            <person name="Fast N.M."/>
            <person name="Green B.R."/>
            <person name="Grisdale C."/>
            <person name="Hempe F."/>
            <person name="Henrissat B."/>
            <person name="Hoppner M.P."/>
            <person name="Ishida K.-I."/>
            <person name="Kim E."/>
            <person name="Koreny L."/>
            <person name="Kroth P.G."/>
            <person name="Liu Y."/>
            <person name="Malik S.-B."/>
            <person name="Maier U.G."/>
            <person name="McRose D."/>
            <person name="Mock T."/>
            <person name="Neilson J.A."/>
            <person name="Onodera N.T."/>
            <person name="Poole A.M."/>
            <person name="Pritham E.J."/>
            <person name="Richards T.A."/>
            <person name="Rocap G."/>
            <person name="Roy S.W."/>
            <person name="Sarai C."/>
            <person name="Schaack S."/>
            <person name="Shirato S."/>
            <person name="Slamovits C.H."/>
            <person name="Spencer D.F."/>
            <person name="Suzuki S."/>
            <person name="Worden A.Z."/>
            <person name="Zauner S."/>
            <person name="Barry K."/>
            <person name="Bell C."/>
            <person name="Bharti A.K."/>
            <person name="Crow J.A."/>
            <person name="Grimwood J."/>
            <person name="Kramer R."/>
            <person name="Lindquist E."/>
            <person name="Lucas S."/>
            <person name="Salamov A."/>
            <person name="McFadden G.I."/>
            <person name="Lane C.E."/>
            <person name="Keeling P.J."/>
            <person name="Gray M.W."/>
            <person name="Grigoriev I.V."/>
            <person name="Archibald J.M."/>
        </authorList>
    </citation>
    <scope>NUCLEOTIDE SEQUENCE</scope>
    <source>
        <strain evidence="3">CCMP2712</strain>
    </source>
</reference>
<dbReference type="EMBL" id="JH993006">
    <property type="protein sequence ID" value="EKX44121.1"/>
    <property type="molecule type" value="Genomic_DNA"/>
</dbReference>
<evidence type="ECO:0000313" key="1">
    <source>
        <dbReference type="EMBL" id="EKX44121.1"/>
    </source>
</evidence>
<dbReference type="GeneID" id="17300817"/>
<dbReference type="KEGG" id="gtt:GUITHDRAFT_109904"/>
<protein>
    <submittedName>
        <fullName evidence="1 2">Uncharacterized protein</fullName>
    </submittedName>
</protein>
<evidence type="ECO:0000313" key="2">
    <source>
        <dbReference type="EnsemblProtists" id="EKX44121"/>
    </source>
</evidence>
<dbReference type="EnsemblProtists" id="EKX44121">
    <property type="protein sequence ID" value="EKX44121"/>
    <property type="gene ID" value="GUITHDRAFT_109904"/>
</dbReference>
<reference evidence="2" key="3">
    <citation type="submission" date="2016-03" db="UniProtKB">
        <authorList>
            <consortium name="EnsemblProtists"/>
        </authorList>
    </citation>
    <scope>IDENTIFICATION</scope>
</reference>